<evidence type="ECO:0008006" key="4">
    <source>
        <dbReference type="Google" id="ProtNLM"/>
    </source>
</evidence>
<dbReference type="EMBL" id="BGZK01001116">
    <property type="protein sequence ID" value="GBP71659.1"/>
    <property type="molecule type" value="Genomic_DNA"/>
</dbReference>
<dbReference type="Gene3D" id="3.30.70.1820">
    <property type="entry name" value="L1 transposable element, RRM domain"/>
    <property type="match status" value="1"/>
</dbReference>
<keyword evidence="3" id="KW-1185">Reference proteome</keyword>
<proteinExistence type="predicted"/>
<accession>A0A4C1YAK6</accession>
<dbReference type="Proteomes" id="UP000299102">
    <property type="component" value="Unassembled WGS sequence"/>
</dbReference>
<name>A0A4C1YAK6_EUMVA</name>
<feature type="coiled-coil region" evidence="1">
    <location>
        <begin position="26"/>
        <end position="60"/>
    </location>
</feature>
<organism evidence="2 3">
    <name type="scientific">Eumeta variegata</name>
    <name type="common">Bagworm moth</name>
    <name type="synonym">Eumeta japonica</name>
    <dbReference type="NCBI Taxonomy" id="151549"/>
    <lineage>
        <taxon>Eukaryota</taxon>
        <taxon>Metazoa</taxon>
        <taxon>Ecdysozoa</taxon>
        <taxon>Arthropoda</taxon>
        <taxon>Hexapoda</taxon>
        <taxon>Insecta</taxon>
        <taxon>Pterygota</taxon>
        <taxon>Neoptera</taxon>
        <taxon>Endopterygota</taxon>
        <taxon>Lepidoptera</taxon>
        <taxon>Glossata</taxon>
        <taxon>Ditrysia</taxon>
        <taxon>Tineoidea</taxon>
        <taxon>Psychidae</taxon>
        <taxon>Oiketicinae</taxon>
        <taxon>Eumeta</taxon>
    </lineage>
</organism>
<evidence type="ECO:0000313" key="3">
    <source>
        <dbReference type="Proteomes" id="UP000299102"/>
    </source>
</evidence>
<evidence type="ECO:0000256" key="1">
    <source>
        <dbReference type="SAM" id="Coils"/>
    </source>
</evidence>
<keyword evidence="1" id="KW-0175">Coiled coil</keyword>
<comment type="caution">
    <text evidence="2">The sequence shown here is derived from an EMBL/GenBank/DDBJ whole genome shotgun (WGS) entry which is preliminary data.</text>
</comment>
<evidence type="ECO:0000313" key="2">
    <source>
        <dbReference type="EMBL" id="GBP71659.1"/>
    </source>
</evidence>
<dbReference type="OrthoDB" id="7417618at2759"/>
<dbReference type="AlphaFoldDB" id="A0A4C1YAK6"/>
<gene>
    <name evidence="2" type="ORF">EVAR_62905_1</name>
</gene>
<reference evidence="2 3" key="1">
    <citation type="journal article" date="2019" name="Commun. Biol.">
        <title>The bagworm genome reveals a unique fibroin gene that provides high tensile strength.</title>
        <authorList>
            <person name="Kono N."/>
            <person name="Nakamura H."/>
            <person name="Ohtoshi R."/>
            <person name="Tomita M."/>
            <person name="Numata K."/>
            <person name="Arakawa K."/>
        </authorList>
    </citation>
    <scope>NUCLEOTIDE SEQUENCE [LARGE SCALE GENOMIC DNA]</scope>
</reference>
<protein>
    <recommendedName>
        <fullName evidence="4">Endonuclease-reverse transcriptase</fullName>
    </recommendedName>
</protein>
<sequence length="181" mass="21947">MDLENQRQEIRDTGKNITEQVTQNISRMFEEKFLTLEKNHENLKERVENQEKRLHMLEKQARKNNLVFFGVEENEKSYASLERNFITWVEEYLSVKLNYSDIQEIKRIGKKEERLRPIVVTFSTLGTKIKIIKQKRALKDTNYYIKEDYPKYVLEKRKELQEQLKLEREKGELEPKLYTTN</sequence>